<evidence type="ECO:0000313" key="5">
    <source>
        <dbReference type="Proteomes" id="UP000578531"/>
    </source>
</evidence>
<sequence>MRSQIVNRLRSNSTPLNSVPPASTSNDYSTDLANLAARIIYRSPLPSQNDLPVFILNGGAFPDAKTTDYDVLLPYVLSRLPDDEELIGGHGYEVVFFAGIGGNATKQTKKAKPSWQWFMQAYHMLTRAKRKRLQKLYIVHDKNFIRLLIEFFASVVSPKFRKKVISVSTLSGLALQIPIEDLLIPPSAYLTDRRKSSDIYAPYASGRRAFGVQNFLPASADGSVRLPRVLRETTSFVIMDDNIKAEGIFRVSARAQTVEILKEAYDRGQKFIVWKQVDTAVASSYYREGLGHVWVEELDQAEGYELHVAAVLIKLWYVLGISIL</sequence>
<comment type="caution">
    <text evidence="4">The sequence shown here is derived from an EMBL/GenBank/DDBJ whole genome shotgun (WGS) entry which is preliminary data.</text>
</comment>
<dbReference type="GeneID" id="59285399"/>
<dbReference type="OrthoDB" id="410651at2759"/>
<evidence type="ECO:0000313" key="4">
    <source>
        <dbReference type="EMBL" id="KAF6238099.1"/>
    </source>
</evidence>
<keyword evidence="5" id="KW-1185">Reference proteome</keyword>
<accession>A0A8H6G077</accession>
<dbReference type="PANTHER" id="PTHR45808">
    <property type="entry name" value="RHO GTPASE-ACTIVATING PROTEIN 68F"/>
    <property type="match status" value="1"/>
</dbReference>
<dbReference type="SUPFAM" id="SSF48350">
    <property type="entry name" value="GTPase activation domain, GAP"/>
    <property type="match status" value="1"/>
</dbReference>
<dbReference type="GO" id="GO:0005737">
    <property type="term" value="C:cytoplasm"/>
    <property type="evidence" value="ECO:0007669"/>
    <property type="project" value="TreeGrafter"/>
</dbReference>
<feature type="domain" description="CRAL-TRIO" evidence="3">
    <location>
        <begin position="52"/>
        <end position="188"/>
    </location>
</feature>
<dbReference type="Proteomes" id="UP000578531">
    <property type="component" value="Unassembled WGS sequence"/>
</dbReference>
<dbReference type="PANTHER" id="PTHR45808:SF2">
    <property type="entry name" value="RHO GTPASE-ACTIVATING PROTEIN 68F"/>
    <property type="match status" value="1"/>
</dbReference>
<dbReference type="Gene3D" id="3.40.525.10">
    <property type="entry name" value="CRAL-TRIO lipid binding domain"/>
    <property type="match status" value="1"/>
</dbReference>
<evidence type="ECO:0000259" key="2">
    <source>
        <dbReference type="Pfam" id="PF00620"/>
    </source>
</evidence>
<reference evidence="4 5" key="1">
    <citation type="journal article" date="2020" name="Genomics">
        <title>Complete, high-quality genomes from long-read metagenomic sequencing of two wolf lichen thalli reveals enigmatic genome architecture.</title>
        <authorList>
            <person name="McKenzie S.K."/>
            <person name="Walston R.F."/>
            <person name="Allen J.L."/>
        </authorList>
    </citation>
    <scope>NUCLEOTIDE SEQUENCE [LARGE SCALE GENOMIC DNA]</scope>
    <source>
        <strain evidence="4">WasteWater2</strain>
    </source>
</reference>
<gene>
    <name evidence="4" type="ORF">HO173_003733</name>
</gene>
<dbReference type="SUPFAM" id="SSF52087">
    <property type="entry name" value="CRAL/TRIO domain"/>
    <property type="match status" value="1"/>
</dbReference>
<dbReference type="RefSeq" id="XP_037167413.1">
    <property type="nucleotide sequence ID" value="XM_037305658.1"/>
</dbReference>
<evidence type="ECO:0008006" key="6">
    <source>
        <dbReference type="Google" id="ProtNLM"/>
    </source>
</evidence>
<dbReference type="GO" id="GO:0005096">
    <property type="term" value="F:GTPase activator activity"/>
    <property type="evidence" value="ECO:0007669"/>
    <property type="project" value="TreeGrafter"/>
</dbReference>
<dbReference type="InterPro" id="IPR008936">
    <property type="entry name" value="Rho_GTPase_activation_prot"/>
</dbReference>
<feature type="region of interest" description="Disordered" evidence="1">
    <location>
        <begin position="1"/>
        <end position="26"/>
    </location>
</feature>
<proteinExistence type="predicted"/>
<feature type="domain" description="Rho-GAP" evidence="2">
    <location>
        <begin position="227"/>
        <end position="284"/>
    </location>
</feature>
<dbReference type="EMBL" id="JACCJC010000011">
    <property type="protein sequence ID" value="KAF6238099.1"/>
    <property type="molecule type" value="Genomic_DNA"/>
</dbReference>
<dbReference type="Pfam" id="PF00620">
    <property type="entry name" value="RhoGAP"/>
    <property type="match status" value="1"/>
</dbReference>
<protein>
    <recommendedName>
        <fullName evidence="6">CRAL-TRIO domain-containing protein</fullName>
    </recommendedName>
</protein>
<dbReference type="GO" id="GO:0007264">
    <property type="term" value="P:small GTPase-mediated signal transduction"/>
    <property type="evidence" value="ECO:0007669"/>
    <property type="project" value="TreeGrafter"/>
</dbReference>
<dbReference type="Gene3D" id="1.10.555.10">
    <property type="entry name" value="Rho GTPase activation protein"/>
    <property type="match status" value="1"/>
</dbReference>
<evidence type="ECO:0000259" key="3">
    <source>
        <dbReference type="Pfam" id="PF13716"/>
    </source>
</evidence>
<name>A0A8H6G077_9LECA</name>
<dbReference type="InterPro" id="IPR036865">
    <property type="entry name" value="CRAL-TRIO_dom_sf"/>
</dbReference>
<dbReference type="Pfam" id="PF13716">
    <property type="entry name" value="CRAL_TRIO_2"/>
    <property type="match status" value="1"/>
</dbReference>
<dbReference type="AlphaFoldDB" id="A0A8H6G077"/>
<evidence type="ECO:0000256" key="1">
    <source>
        <dbReference type="SAM" id="MobiDB-lite"/>
    </source>
</evidence>
<dbReference type="InterPro" id="IPR000198">
    <property type="entry name" value="RhoGAP_dom"/>
</dbReference>
<dbReference type="InterPro" id="IPR001251">
    <property type="entry name" value="CRAL-TRIO_dom"/>
</dbReference>
<organism evidence="4 5">
    <name type="scientific">Letharia columbiana</name>
    <dbReference type="NCBI Taxonomy" id="112416"/>
    <lineage>
        <taxon>Eukaryota</taxon>
        <taxon>Fungi</taxon>
        <taxon>Dikarya</taxon>
        <taxon>Ascomycota</taxon>
        <taxon>Pezizomycotina</taxon>
        <taxon>Lecanoromycetes</taxon>
        <taxon>OSLEUM clade</taxon>
        <taxon>Lecanoromycetidae</taxon>
        <taxon>Lecanorales</taxon>
        <taxon>Lecanorineae</taxon>
        <taxon>Parmeliaceae</taxon>
        <taxon>Letharia</taxon>
    </lineage>
</organism>